<reference evidence="8" key="1">
    <citation type="journal article" date="2008" name="Nat. Genet.">
        <title>The Pristionchus pacificus genome provides a unique perspective on nematode lifestyle and parasitism.</title>
        <authorList>
            <person name="Dieterich C."/>
            <person name="Clifton S.W."/>
            <person name="Schuster L.N."/>
            <person name="Chinwalla A."/>
            <person name="Delehaunty K."/>
            <person name="Dinkelacker I."/>
            <person name="Fulton L."/>
            <person name="Fulton R."/>
            <person name="Godfrey J."/>
            <person name="Minx P."/>
            <person name="Mitreva M."/>
            <person name="Roeseler W."/>
            <person name="Tian H."/>
            <person name="Witte H."/>
            <person name="Yang S.P."/>
            <person name="Wilson R.K."/>
            <person name="Sommer R.J."/>
        </authorList>
    </citation>
    <scope>NUCLEOTIDE SEQUENCE [LARGE SCALE GENOMIC DNA]</scope>
    <source>
        <strain evidence="8">PS312</strain>
    </source>
</reference>
<comment type="subcellular location">
    <subcellularLocation>
        <location evidence="1">Membrane</location>
        <topology evidence="1">Multi-pass membrane protein</topology>
    </subcellularLocation>
</comment>
<evidence type="ECO:0000313" key="7">
    <source>
        <dbReference type="EnsemblMetazoa" id="PPA15927.1"/>
    </source>
</evidence>
<dbReference type="GO" id="GO:0016020">
    <property type="term" value="C:membrane"/>
    <property type="evidence" value="ECO:0007669"/>
    <property type="project" value="UniProtKB-SubCell"/>
</dbReference>
<feature type="transmembrane region" description="Helical" evidence="6">
    <location>
        <begin position="562"/>
        <end position="582"/>
    </location>
</feature>
<dbReference type="InterPro" id="IPR000609">
    <property type="entry name" value="7TM_GPCR_serpentine_rcpt_Srg"/>
</dbReference>
<name>A0A2A6BCK2_PRIPA</name>
<feature type="transmembrane region" description="Helical" evidence="6">
    <location>
        <begin position="699"/>
        <end position="719"/>
    </location>
</feature>
<proteinExistence type="inferred from homology"/>
<dbReference type="InterPro" id="IPR050410">
    <property type="entry name" value="CCR4/nocturin_mRNA_transcr"/>
</dbReference>
<comment type="similarity">
    <text evidence="2 6">Belongs to the nematode receptor-like protein srg family.</text>
</comment>
<evidence type="ECO:0000256" key="2">
    <source>
        <dbReference type="ARBA" id="ARBA00005692"/>
    </source>
</evidence>
<keyword evidence="3 6" id="KW-0812">Transmembrane</keyword>
<dbReference type="Gene3D" id="3.60.10.10">
    <property type="entry name" value="Endonuclease/exonuclease/phosphatase"/>
    <property type="match status" value="1"/>
</dbReference>
<comment type="caution">
    <text evidence="6">Lacks conserved residue(s) required for the propagation of feature annotation.</text>
</comment>
<dbReference type="SUPFAM" id="SSF56219">
    <property type="entry name" value="DNase I-like"/>
    <property type="match status" value="1"/>
</dbReference>
<dbReference type="EnsemblMetazoa" id="PPA15927.1">
    <property type="protein sequence ID" value="PPA15927.1"/>
    <property type="gene ID" value="WBGene00105481"/>
</dbReference>
<keyword evidence="8" id="KW-1185">Reference proteome</keyword>
<dbReference type="InterPro" id="IPR036691">
    <property type="entry name" value="Endo/exonu/phosph_ase_sf"/>
</dbReference>
<evidence type="ECO:0000256" key="6">
    <source>
        <dbReference type="RuleBase" id="RU280813"/>
    </source>
</evidence>
<dbReference type="PANTHER" id="PTHR12121">
    <property type="entry name" value="CARBON CATABOLITE REPRESSOR PROTEIN 4"/>
    <property type="match status" value="1"/>
</dbReference>
<feature type="transmembrane region" description="Helical" evidence="6">
    <location>
        <begin position="481"/>
        <end position="504"/>
    </location>
</feature>
<organism evidence="7 8">
    <name type="scientific">Pristionchus pacificus</name>
    <name type="common">Parasitic nematode worm</name>
    <dbReference type="NCBI Taxonomy" id="54126"/>
    <lineage>
        <taxon>Eukaryota</taxon>
        <taxon>Metazoa</taxon>
        <taxon>Ecdysozoa</taxon>
        <taxon>Nematoda</taxon>
        <taxon>Chromadorea</taxon>
        <taxon>Rhabditida</taxon>
        <taxon>Rhabditina</taxon>
        <taxon>Diplogasteromorpha</taxon>
        <taxon>Diplogasteroidea</taxon>
        <taxon>Neodiplogasteridae</taxon>
        <taxon>Pristionchus</taxon>
    </lineage>
</organism>
<evidence type="ECO:0000313" key="8">
    <source>
        <dbReference type="Proteomes" id="UP000005239"/>
    </source>
</evidence>
<dbReference type="PANTHER" id="PTHR12121:SF34">
    <property type="entry name" value="PROTEIN ANGEL"/>
    <property type="match status" value="1"/>
</dbReference>
<dbReference type="AlphaFoldDB" id="A0A2A6BCK2"/>
<gene>
    <name evidence="7" type="primary">WBGene00105481</name>
</gene>
<dbReference type="Pfam" id="PF02118">
    <property type="entry name" value="Srg"/>
    <property type="match status" value="1"/>
</dbReference>
<accession>A0A8R1UAX2</accession>
<evidence type="ECO:0000256" key="5">
    <source>
        <dbReference type="ARBA" id="ARBA00023136"/>
    </source>
</evidence>
<dbReference type="GO" id="GO:0003824">
    <property type="term" value="F:catalytic activity"/>
    <property type="evidence" value="ECO:0007669"/>
    <property type="project" value="InterPro"/>
</dbReference>
<dbReference type="Pfam" id="PF03372">
    <property type="entry name" value="Exo_endo_phos"/>
    <property type="match status" value="1"/>
</dbReference>
<dbReference type="GO" id="GO:0003730">
    <property type="term" value="F:mRNA 3'-UTR binding"/>
    <property type="evidence" value="ECO:0000318"/>
    <property type="project" value="GO_Central"/>
</dbReference>
<dbReference type="GO" id="GO:0004888">
    <property type="term" value="F:transmembrane signaling receptor activity"/>
    <property type="evidence" value="ECO:0007669"/>
    <property type="project" value="InterPro"/>
</dbReference>
<protein>
    <recommendedName>
        <fullName evidence="6">Serpentine receptor class gamma</fullName>
    </recommendedName>
</protein>
<dbReference type="InterPro" id="IPR005135">
    <property type="entry name" value="Endo/exonuclease/phosphatase"/>
</dbReference>
<feature type="transmembrane region" description="Helical" evidence="6">
    <location>
        <begin position="661"/>
        <end position="679"/>
    </location>
</feature>
<evidence type="ECO:0000256" key="3">
    <source>
        <dbReference type="ARBA" id="ARBA00022692"/>
    </source>
</evidence>
<accession>A0A2A6BCK2</accession>
<keyword evidence="5 6" id="KW-0472">Membrane</keyword>
<evidence type="ECO:0000256" key="4">
    <source>
        <dbReference type="ARBA" id="ARBA00022989"/>
    </source>
</evidence>
<sequence length="753" mass="85361">MWKGRKGLYGRIGVEHRQPSDPCSLPSKIALMKPWRLEERHPINLWSSQRRNTVNSATIRVASYNVLCQSSFENNPKLHSHLDGVSPSRTWSHRWTRIVNEISALDADVLGLQEVSEAVFKEFFEKLLESLGYTIFFSERTMDEHNHGLIIAVRKERFKVESHETVDFYQQEDAVLDRGNIGQIVRVVCRKTRASLLLAHTHLLFNPLRGDTKFAQIAYLLSRVHQSRKDEEPVLLLGDFNIEPASKLFNYITSGILNGTMFSLQTGSGQITSDEWNRLKSRRMTFGNKQAVIPHDDFLYELPRETYVHTMMDRRGEIQSDLFDLLYSLNTTHPNQFSHQLNFVSTYAPHQAPTVTSYTVHMANPDYIFYDTGNGKSCLTLNRRLAVPTEHDLSELERWPNEHIPSDHICLLAEFPSCLQNDFHAWVMAGNTTNGMAAVAAGIDAGTIYSDFVEPLLCILYAFLIAKIMCSTSEDLKGPFFSFAITTGTSAILNILCNLLTRLFDLRIHVFPDRGLFMNILSCFSHTFAFSMTLGKILAVATRFTSVWLPFSFKRFWSPPHIRIIITLQFTLPLAIFAYMPFMTAAFARTDDGYGHYLGIESVPFKIAKGFNMFGYMLFFVTTIPMCVATVAKLEMDRKKIASMQGGWTASVSSVSRSERILVLCSVVLTLAHAVKATQQTIWFMALIMNEPALQATMISLYMVPNAITSFAEPVLLLISSKALRREIFGICTPKEFKEPNTTRVASFAARSM</sequence>
<dbReference type="GO" id="GO:0007606">
    <property type="term" value="P:sensory perception of chemical stimulus"/>
    <property type="evidence" value="ECO:0007669"/>
    <property type="project" value="UniProtKB-UniRule"/>
</dbReference>
<feature type="transmembrane region" description="Helical" evidence="6">
    <location>
        <begin position="613"/>
        <end position="634"/>
    </location>
</feature>
<evidence type="ECO:0000256" key="1">
    <source>
        <dbReference type="ARBA" id="ARBA00004141"/>
    </source>
</evidence>
<dbReference type="Proteomes" id="UP000005239">
    <property type="component" value="Unassembled WGS sequence"/>
</dbReference>
<keyword evidence="4 6" id="KW-1133">Transmembrane helix</keyword>
<reference evidence="7" key="2">
    <citation type="submission" date="2022-06" db="UniProtKB">
        <authorList>
            <consortium name="EnsemblMetazoa"/>
        </authorList>
    </citation>
    <scope>IDENTIFICATION</scope>
    <source>
        <strain evidence="7">PS312</strain>
    </source>
</reference>